<evidence type="ECO:0000313" key="2">
    <source>
        <dbReference type="Proteomes" id="UP000053676"/>
    </source>
</evidence>
<accession>W2T6K4</accession>
<proteinExistence type="predicted"/>
<protein>
    <submittedName>
        <fullName evidence="1">Uncharacterized protein</fullName>
    </submittedName>
</protein>
<dbReference type="AlphaFoldDB" id="W2T6K4"/>
<dbReference type="EMBL" id="KI660158">
    <property type="protein sequence ID" value="ETN77645.1"/>
    <property type="molecule type" value="Genomic_DNA"/>
</dbReference>
<dbReference type="Proteomes" id="UP000053676">
    <property type="component" value="Unassembled WGS sequence"/>
</dbReference>
<sequence length="94" mass="10296">MSKSTYRDAHCDACSPVGSTSVFIPLLAARYVIDCGKDAEFEAPLAIECKVDFTAARQPDTRCSSQRVALQQKLSASPYPLPRMRVVYNAVVIV</sequence>
<evidence type="ECO:0000313" key="1">
    <source>
        <dbReference type="EMBL" id="ETN77645.1"/>
    </source>
</evidence>
<gene>
    <name evidence="1" type="ORF">NECAME_10893</name>
</gene>
<organism evidence="1 2">
    <name type="scientific">Necator americanus</name>
    <name type="common">Human hookworm</name>
    <dbReference type="NCBI Taxonomy" id="51031"/>
    <lineage>
        <taxon>Eukaryota</taxon>
        <taxon>Metazoa</taxon>
        <taxon>Ecdysozoa</taxon>
        <taxon>Nematoda</taxon>
        <taxon>Chromadorea</taxon>
        <taxon>Rhabditida</taxon>
        <taxon>Rhabditina</taxon>
        <taxon>Rhabditomorpha</taxon>
        <taxon>Strongyloidea</taxon>
        <taxon>Ancylostomatidae</taxon>
        <taxon>Bunostominae</taxon>
        <taxon>Necator</taxon>
    </lineage>
</organism>
<keyword evidence="2" id="KW-1185">Reference proteome</keyword>
<reference evidence="2" key="1">
    <citation type="journal article" date="2014" name="Nat. Genet.">
        <title>Genome of the human hookworm Necator americanus.</title>
        <authorList>
            <person name="Tang Y.T."/>
            <person name="Gao X."/>
            <person name="Rosa B.A."/>
            <person name="Abubucker S."/>
            <person name="Hallsworth-Pepin K."/>
            <person name="Martin J."/>
            <person name="Tyagi R."/>
            <person name="Heizer E."/>
            <person name="Zhang X."/>
            <person name="Bhonagiri-Palsikar V."/>
            <person name="Minx P."/>
            <person name="Warren W.C."/>
            <person name="Wang Q."/>
            <person name="Zhan B."/>
            <person name="Hotez P.J."/>
            <person name="Sternberg P.W."/>
            <person name="Dougall A."/>
            <person name="Gaze S.T."/>
            <person name="Mulvenna J."/>
            <person name="Sotillo J."/>
            <person name="Ranganathan S."/>
            <person name="Rabelo E.M."/>
            <person name="Wilson R.K."/>
            <person name="Felgner P.L."/>
            <person name="Bethony J."/>
            <person name="Hawdon J.M."/>
            <person name="Gasser R.B."/>
            <person name="Loukas A."/>
            <person name="Mitreva M."/>
        </authorList>
    </citation>
    <scope>NUCLEOTIDE SEQUENCE [LARGE SCALE GENOMIC DNA]</scope>
</reference>
<dbReference type="KEGG" id="nai:NECAME_10893"/>
<name>W2T6K4_NECAM</name>